<dbReference type="FunFam" id="3.10.290.10:FF:000003">
    <property type="entry name" value="Pseudouridine synthase"/>
    <property type="match status" value="1"/>
</dbReference>
<dbReference type="CDD" id="cd00165">
    <property type="entry name" value="S4"/>
    <property type="match status" value="1"/>
</dbReference>
<feature type="compositionally biased region" description="Low complexity" evidence="7">
    <location>
        <begin position="378"/>
        <end position="395"/>
    </location>
</feature>
<evidence type="ECO:0000313" key="9">
    <source>
        <dbReference type="EMBL" id="KAB7739844.1"/>
    </source>
</evidence>
<feature type="region of interest" description="Disordered" evidence="7">
    <location>
        <begin position="287"/>
        <end position="416"/>
    </location>
</feature>
<feature type="compositionally biased region" description="Gly residues" evidence="7">
    <location>
        <begin position="396"/>
        <end position="407"/>
    </location>
</feature>
<comment type="caution">
    <text evidence="9">The sequence shown here is derived from an EMBL/GenBank/DDBJ whole genome shotgun (WGS) entry which is preliminary data.</text>
</comment>
<gene>
    <name evidence="9" type="ORF">F2P47_10035</name>
</gene>
<dbReference type="Pfam" id="PF01479">
    <property type="entry name" value="S4"/>
    <property type="match status" value="1"/>
</dbReference>
<evidence type="ECO:0000256" key="3">
    <source>
        <dbReference type="ARBA" id="ARBA00022884"/>
    </source>
</evidence>
<reference evidence="9 10" key="1">
    <citation type="submission" date="2019-09" db="EMBL/GenBank/DDBJ databases">
        <title>Parvibaculum sedimenti sp. nov., isolated from sediment.</title>
        <authorList>
            <person name="Wang Y."/>
        </authorList>
    </citation>
    <scope>NUCLEOTIDE SEQUENCE [LARGE SCALE GENOMIC DNA]</scope>
    <source>
        <strain evidence="9 10">HXT-9</strain>
    </source>
</reference>
<feature type="domain" description="RNA-binding S4" evidence="8">
    <location>
        <begin position="36"/>
        <end position="94"/>
    </location>
</feature>
<dbReference type="InterPro" id="IPR042092">
    <property type="entry name" value="PsdUridine_s_RsuA/RluB/E/F_cat"/>
</dbReference>
<evidence type="ECO:0000259" key="8">
    <source>
        <dbReference type="SMART" id="SM00363"/>
    </source>
</evidence>
<dbReference type="Proteomes" id="UP000468901">
    <property type="component" value="Unassembled WGS sequence"/>
</dbReference>
<feature type="region of interest" description="Disordered" evidence="7">
    <location>
        <begin position="1"/>
        <end position="35"/>
    </location>
</feature>
<keyword evidence="4 6" id="KW-0413">Isomerase</keyword>
<dbReference type="InterPro" id="IPR006145">
    <property type="entry name" value="PsdUridine_synth_RsuA/RluA"/>
</dbReference>
<feature type="compositionally biased region" description="Basic and acidic residues" evidence="7">
    <location>
        <begin position="314"/>
        <end position="342"/>
    </location>
</feature>
<dbReference type="NCBIfam" id="TIGR00093">
    <property type="entry name" value="pseudouridine synthase"/>
    <property type="match status" value="1"/>
</dbReference>
<dbReference type="PROSITE" id="PS50889">
    <property type="entry name" value="S4"/>
    <property type="match status" value="1"/>
</dbReference>
<evidence type="ECO:0000313" key="10">
    <source>
        <dbReference type="Proteomes" id="UP000468901"/>
    </source>
</evidence>
<sequence length="416" mass="44699">MNAPRTAKPGQTGPRPARPDQKRKAAPASGEAREGERIAKVIARAGICSRRDAERLIEEGKVSVNGKVLSSPAFNVTPRDRVTVDGEALPQFEPTRLWRYHKPAGLVTTAKDPEGRPTVFEHLPPDMPRVVSVGRLDINTEGLLLLTNDGELARLLELPATGWTRRYRVRAWGDITEADLDKLKDGIEVEGVRYGPVEASLDKVQGSNVWLTVGLKEGKNREVKRVLGALGLTVNRLIRLSFGPFQIGDLLEGEVKQVPNRVLMDQLGAHGEAFKAKIDLAEDVTFSPTRKPAGKAPAKKPGALAGAKPARLQVARDKKQDRAFGSKPDRAGGRRQERERGPSTDSFYTPKRAEGGKPGGPKQKTRADLRKAGGKPAGGKAFVGKPTGGKPFAGKPGAGKPSGGGRPSRGKPNGKR</sequence>
<dbReference type="SUPFAM" id="SSF55174">
    <property type="entry name" value="Alpha-L RNA-binding motif"/>
    <property type="match status" value="1"/>
</dbReference>
<keyword evidence="10" id="KW-1185">Reference proteome</keyword>
<dbReference type="GO" id="GO:0000455">
    <property type="term" value="P:enzyme-directed rRNA pseudouridine synthesis"/>
    <property type="evidence" value="ECO:0007669"/>
    <property type="project" value="UniProtKB-ARBA"/>
</dbReference>
<dbReference type="InterPro" id="IPR002942">
    <property type="entry name" value="S4_RNA-bd"/>
</dbReference>
<dbReference type="SMART" id="SM00363">
    <property type="entry name" value="S4"/>
    <property type="match status" value="1"/>
</dbReference>
<dbReference type="InterPro" id="IPR000748">
    <property type="entry name" value="PsdUridine_synth_RsuA/RluB/E/F"/>
</dbReference>
<dbReference type="SUPFAM" id="SSF55120">
    <property type="entry name" value="Pseudouridine synthase"/>
    <property type="match status" value="1"/>
</dbReference>
<dbReference type="PANTHER" id="PTHR47683">
    <property type="entry name" value="PSEUDOURIDINE SYNTHASE FAMILY PROTEIN-RELATED"/>
    <property type="match status" value="1"/>
</dbReference>
<comment type="catalytic activity">
    <reaction evidence="1">
        <text>a uridine in RNA = a pseudouridine in RNA</text>
        <dbReference type="Rhea" id="RHEA:48348"/>
        <dbReference type="Rhea" id="RHEA-COMP:12068"/>
        <dbReference type="Rhea" id="RHEA-COMP:12069"/>
        <dbReference type="ChEBI" id="CHEBI:65314"/>
        <dbReference type="ChEBI" id="CHEBI:65315"/>
    </reaction>
</comment>
<evidence type="ECO:0000256" key="4">
    <source>
        <dbReference type="ARBA" id="ARBA00023235"/>
    </source>
</evidence>
<dbReference type="RefSeq" id="WP_152216225.1">
    <property type="nucleotide sequence ID" value="NZ_WESC01000008.1"/>
</dbReference>
<dbReference type="InterPro" id="IPR020094">
    <property type="entry name" value="TruA/RsuA/RluB/E/F_N"/>
</dbReference>
<protein>
    <recommendedName>
        <fullName evidence="6">Pseudouridine synthase</fullName>
        <ecNumber evidence="6">5.4.99.-</ecNumber>
    </recommendedName>
</protein>
<dbReference type="GO" id="GO:0120159">
    <property type="term" value="F:rRNA pseudouridine synthase activity"/>
    <property type="evidence" value="ECO:0007669"/>
    <property type="project" value="UniProtKB-ARBA"/>
</dbReference>
<dbReference type="EC" id="5.4.99.-" evidence="6"/>
<dbReference type="InterPro" id="IPR050343">
    <property type="entry name" value="RsuA_PseudoU_synthase"/>
</dbReference>
<dbReference type="Gene3D" id="3.30.70.1560">
    <property type="entry name" value="Alpha-L RNA-binding motif"/>
    <property type="match status" value="1"/>
</dbReference>
<name>A0A6N6VGG2_9HYPH</name>
<evidence type="ECO:0000256" key="5">
    <source>
        <dbReference type="PROSITE-ProRule" id="PRU00182"/>
    </source>
</evidence>
<dbReference type="PANTHER" id="PTHR47683:SF3">
    <property type="entry name" value="RIBOSOMAL LARGE SUBUNIT PSEUDOURIDINE SYNTHASE B"/>
    <property type="match status" value="1"/>
</dbReference>
<dbReference type="Pfam" id="PF00849">
    <property type="entry name" value="PseudoU_synth_2"/>
    <property type="match status" value="1"/>
</dbReference>
<organism evidence="9 10">
    <name type="scientific">Parvibaculum sedimenti</name>
    <dbReference type="NCBI Taxonomy" id="2608632"/>
    <lineage>
        <taxon>Bacteria</taxon>
        <taxon>Pseudomonadati</taxon>
        <taxon>Pseudomonadota</taxon>
        <taxon>Alphaproteobacteria</taxon>
        <taxon>Hyphomicrobiales</taxon>
        <taxon>Parvibaculaceae</taxon>
        <taxon>Parvibaculum</taxon>
    </lineage>
</organism>
<dbReference type="GO" id="GO:0003723">
    <property type="term" value="F:RNA binding"/>
    <property type="evidence" value="ECO:0007669"/>
    <property type="project" value="UniProtKB-KW"/>
</dbReference>
<dbReference type="Gene3D" id="3.10.290.10">
    <property type="entry name" value="RNA-binding S4 domain"/>
    <property type="match status" value="1"/>
</dbReference>
<feature type="compositionally biased region" description="Low complexity" evidence="7">
    <location>
        <begin position="294"/>
        <end position="310"/>
    </location>
</feature>
<evidence type="ECO:0000256" key="1">
    <source>
        <dbReference type="ARBA" id="ARBA00000073"/>
    </source>
</evidence>
<dbReference type="InterPro" id="IPR018496">
    <property type="entry name" value="PsdUridine_synth_RsuA/RluB_CS"/>
</dbReference>
<proteinExistence type="inferred from homology"/>
<dbReference type="InterPro" id="IPR036986">
    <property type="entry name" value="S4_RNA-bd_sf"/>
</dbReference>
<accession>A0A6N6VGG2</accession>
<keyword evidence="3 5" id="KW-0694">RNA-binding</keyword>
<evidence type="ECO:0000256" key="7">
    <source>
        <dbReference type="SAM" id="MobiDB-lite"/>
    </source>
</evidence>
<comment type="similarity">
    <text evidence="2 6">Belongs to the pseudouridine synthase RsuA family.</text>
</comment>
<dbReference type="InterPro" id="IPR020103">
    <property type="entry name" value="PsdUridine_synth_cat_dom_sf"/>
</dbReference>
<dbReference type="EMBL" id="WESC01000008">
    <property type="protein sequence ID" value="KAB7739844.1"/>
    <property type="molecule type" value="Genomic_DNA"/>
</dbReference>
<dbReference type="PROSITE" id="PS01149">
    <property type="entry name" value="PSI_RSU"/>
    <property type="match status" value="1"/>
</dbReference>
<dbReference type="Gene3D" id="3.30.70.580">
    <property type="entry name" value="Pseudouridine synthase I, catalytic domain, N-terminal subdomain"/>
    <property type="match status" value="1"/>
</dbReference>
<evidence type="ECO:0000256" key="6">
    <source>
        <dbReference type="RuleBase" id="RU003887"/>
    </source>
</evidence>
<evidence type="ECO:0000256" key="2">
    <source>
        <dbReference type="ARBA" id="ARBA00008348"/>
    </source>
</evidence>
<dbReference type="AlphaFoldDB" id="A0A6N6VGG2"/>